<dbReference type="AlphaFoldDB" id="A0A2A5WZ19"/>
<protein>
    <submittedName>
        <fullName evidence="1">Uncharacterized protein</fullName>
    </submittedName>
</protein>
<evidence type="ECO:0000313" key="1">
    <source>
        <dbReference type="EMBL" id="PDH41671.1"/>
    </source>
</evidence>
<gene>
    <name evidence="1" type="ORF">CNE99_01205</name>
</gene>
<proteinExistence type="predicted"/>
<dbReference type="Gene3D" id="3.40.50.1000">
    <property type="entry name" value="HAD superfamily/HAD-like"/>
    <property type="match status" value="1"/>
</dbReference>
<dbReference type="Proteomes" id="UP000219327">
    <property type="component" value="Unassembled WGS sequence"/>
</dbReference>
<sequence length="72" mass="8089">MKYQISRRVTLDVSALPYRSDLLEYLEEQKSLGQPVWLATASHHSIATQIADRLEIFDNVPGSSESIKLKGS</sequence>
<accession>A0A2A5WZ19</accession>
<dbReference type="EMBL" id="NTKD01000003">
    <property type="protein sequence ID" value="PDH41671.1"/>
    <property type="molecule type" value="Genomic_DNA"/>
</dbReference>
<comment type="caution">
    <text evidence="1">The sequence shown here is derived from an EMBL/GenBank/DDBJ whole genome shotgun (WGS) entry which is preliminary data.</text>
</comment>
<evidence type="ECO:0000313" key="2">
    <source>
        <dbReference type="Proteomes" id="UP000219327"/>
    </source>
</evidence>
<dbReference type="InterPro" id="IPR036412">
    <property type="entry name" value="HAD-like_sf"/>
</dbReference>
<dbReference type="InterPro" id="IPR023214">
    <property type="entry name" value="HAD_sf"/>
</dbReference>
<organism evidence="1 2">
    <name type="scientific">OM182 bacterium MED-G24</name>
    <dbReference type="NCBI Taxonomy" id="1986255"/>
    <lineage>
        <taxon>Bacteria</taxon>
        <taxon>Pseudomonadati</taxon>
        <taxon>Pseudomonadota</taxon>
        <taxon>Gammaproteobacteria</taxon>
        <taxon>OMG group</taxon>
        <taxon>OM182 clade</taxon>
    </lineage>
</organism>
<name>A0A2A5WZ19_9GAMM</name>
<reference evidence="1 2" key="1">
    <citation type="submission" date="2017-08" db="EMBL/GenBank/DDBJ databases">
        <title>Fine stratification of microbial communities through a metagenomic profile of the photic zone.</title>
        <authorList>
            <person name="Haro-Moreno J.M."/>
            <person name="Lopez-Perez M."/>
            <person name="De La Torre J."/>
            <person name="Picazo A."/>
            <person name="Camacho A."/>
            <person name="Rodriguez-Valera F."/>
        </authorList>
    </citation>
    <scope>NUCLEOTIDE SEQUENCE [LARGE SCALE GENOMIC DNA]</scope>
    <source>
        <strain evidence="1">MED-G24</strain>
    </source>
</reference>
<dbReference type="SUPFAM" id="SSF56784">
    <property type="entry name" value="HAD-like"/>
    <property type="match status" value="1"/>
</dbReference>